<protein>
    <submittedName>
        <fullName evidence="2">Uncharacterized protein MANES_16G097400</fullName>
    </submittedName>
</protein>
<reference evidence="2" key="1">
    <citation type="submission" date="2018-02" db="EMBL/GenBank/DDBJ databases">
        <title>Rhizophora mucronata_Transcriptome.</title>
        <authorList>
            <person name="Meera S.P."/>
            <person name="Sreeshan A."/>
            <person name="Augustine A."/>
        </authorList>
    </citation>
    <scope>NUCLEOTIDE SEQUENCE</scope>
    <source>
        <tissue evidence="2">Leaf</tissue>
    </source>
</reference>
<dbReference type="EMBL" id="GGEC01055572">
    <property type="protein sequence ID" value="MBX36056.1"/>
    <property type="molecule type" value="Transcribed_RNA"/>
</dbReference>
<feature type="transmembrane region" description="Helical" evidence="1">
    <location>
        <begin position="63"/>
        <end position="86"/>
    </location>
</feature>
<proteinExistence type="predicted"/>
<keyword evidence="1" id="KW-0472">Membrane</keyword>
<accession>A0A2P2N0U6</accession>
<keyword evidence="1" id="KW-1133">Transmembrane helix</keyword>
<name>A0A2P2N0U6_RHIMU</name>
<evidence type="ECO:0000313" key="2">
    <source>
        <dbReference type="EMBL" id="MBX36056.1"/>
    </source>
</evidence>
<organism evidence="2">
    <name type="scientific">Rhizophora mucronata</name>
    <name type="common">Asiatic mangrove</name>
    <dbReference type="NCBI Taxonomy" id="61149"/>
    <lineage>
        <taxon>Eukaryota</taxon>
        <taxon>Viridiplantae</taxon>
        <taxon>Streptophyta</taxon>
        <taxon>Embryophyta</taxon>
        <taxon>Tracheophyta</taxon>
        <taxon>Spermatophyta</taxon>
        <taxon>Magnoliopsida</taxon>
        <taxon>eudicotyledons</taxon>
        <taxon>Gunneridae</taxon>
        <taxon>Pentapetalae</taxon>
        <taxon>rosids</taxon>
        <taxon>fabids</taxon>
        <taxon>Malpighiales</taxon>
        <taxon>Rhizophoraceae</taxon>
        <taxon>Rhizophora</taxon>
    </lineage>
</organism>
<dbReference type="AlphaFoldDB" id="A0A2P2N0U6"/>
<keyword evidence="1" id="KW-0812">Transmembrane</keyword>
<sequence>MKRSTWVVKNPIKINHKIMITTRTIPETSLFSSSMAVLVSFNECASSLRSLYTFTTHFLKTDLLIFLVSAAPSSSGITLSTSSFFINRKRSASSMYFLPGFATFLKIL</sequence>
<evidence type="ECO:0000256" key="1">
    <source>
        <dbReference type="SAM" id="Phobius"/>
    </source>
</evidence>